<evidence type="ECO:0000313" key="2">
    <source>
        <dbReference type="EMBL" id="CCX34765.1"/>
    </source>
</evidence>
<feature type="region of interest" description="Disordered" evidence="1">
    <location>
        <begin position="197"/>
        <end position="234"/>
    </location>
</feature>
<evidence type="ECO:0000313" key="3">
    <source>
        <dbReference type="Proteomes" id="UP000018144"/>
    </source>
</evidence>
<dbReference type="Proteomes" id="UP000018144">
    <property type="component" value="Unassembled WGS sequence"/>
</dbReference>
<feature type="region of interest" description="Disordered" evidence="1">
    <location>
        <begin position="1"/>
        <end position="47"/>
    </location>
</feature>
<organism evidence="2 3">
    <name type="scientific">Pyronema omphalodes (strain CBS 100304)</name>
    <name type="common">Pyronema confluens</name>
    <dbReference type="NCBI Taxonomy" id="1076935"/>
    <lineage>
        <taxon>Eukaryota</taxon>
        <taxon>Fungi</taxon>
        <taxon>Dikarya</taxon>
        <taxon>Ascomycota</taxon>
        <taxon>Pezizomycotina</taxon>
        <taxon>Pezizomycetes</taxon>
        <taxon>Pezizales</taxon>
        <taxon>Pyronemataceae</taxon>
        <taxon>Pyronema</taxon>
    </lineage>
</organism>
<dbReference type="AlphaFoldDB" id="U4LS33"/>
<name>U4LS33_PYROM</name>
<gene>
    <name evidence="2" type="ORF">PCON_04282</name>
</gene>
<sequence length="234" mass="26994">MTGYSMPHSTMGGKYQYATDTDEDYLQDDYNSEYDYDQQDDDYMSEDDTNGCHKALEWLLSELQTRKVAGETKGERQKREERNLRITERSDWAIQKQEEYDELANALIHGEARRKSLAHLSLEIFKKLQSELDYYAVHDPDRVDDGLYTLRLLFEQITELFGDDIDEVVSELKSAIQGIEHLMGSAKSAYSQLKRRRAKLDDGDEDRESGSTSEGDAKGIELRVIRKATGAKRR</sequence>
<evidence type="ECO:0000256" key="1">
    <source>
        <dbReference type="SAM" id="MobiDB-lite"/>
    </source>
</evidence>
<feature type="compositionally biased region" description="Basic residues" evidence="1">
    <location>
        <begin position="225"/>
        <end position="234"/>
    </location>
</feature>
<protein>
    <submittedName>
        <fullName evidence="2">Uncharacterized protein</fullName>
    </submittedName>
</protein>
<accession>U4LS33</accession>
<reference evidence="2 3" key="1">
    <citation type="journal article" date="2013" name="PLoS Genet.">
        <title>The genome and development-dependent transcriptomes of Pyronema confluens: a window into fungal evolution.</title>
        <authorList>
            <person name="Traeger S."/>
            <person name="Altegoer F."/>
            <person name="Freitag M."/>
            <person name="Gabaldon T."/>
            <person name="Kempken F."/>
            <person name="Kumar A."/>
            <person name="Marcet-Houben M."/>
            <person name="Poggeler S."/>
            <person name="Stajich J.E."/>
            <person name="Nowrousian M."/>
        </authorList>
    </citation>
    <scope>NUCLEOTIDE SEQUENCE [LARGE SCALE GENOMIC DNA]</scope>
    <source>
        <strain evidence="3">CBS 100304</strain>
        <tissue evidence="2">Vegetative mycelium</tissue>
    </source>
</reference>
<proteinExistence type="predicted"/>
<feature type="compositionally biased region" description="Basic and acidic residues" evidence="1">
    <location>
        <begin position="215"/>
        <end position="224"/>
    </location>
</feature>
<feature type="compositionally biased region" description="Acidic residues" evidence="1">
    <location>
        <begin position="20"/>
        <end position="47"/>
    </location>
</feature>
<dbReference type="EMBL" id="HF936631">
    <property type="protein sequence ID" value="CCX34765.1"/>
    <property type="molecule type" value="Genomic_DNA"/>
</dbReference>
<keyword evidence="3" id="KW-1185">Reference proteome</keyword>
<dbReference type="OrthoDB" id="10376935at2759"/>